<keyword evidence="3" id="KW-1185">Reference proteome</keyword>
<dbReference type="PANTHER" id="PTHR36444:SF2">
    <property type="entry name" value="TRANSCRIPTIONAL REGULATOR PROTEIN YOBU-RELATED"/>
    <property type="match status" value="1"/>
</dbReference>
<evidence type="ECO:0000313" key="3">
    <source>
        <dbReference type="Proteomes" id="UP000460435"/>
    </source>
</evidence>
<organism evidence="2 3">
    <name type="scientific">Phytoactinopolyspora mesophila</name>
    <dbReference type="NCBI Taxonomy" id="2650750"/>
    <lineage>
        <taxon>Bacteria</taxon>
        <taxon>Bacillati</taxon>
        <taxon>Actinomycetota</taxon>
        <taxon>Actinomycetes</taxon>
        <taxon>Jiangellales</taxon>
        <taxon>Jiangellaceae</taxon>
        <taxon>Phytoactinopolyspora</taxon>
    </lineage>
</organism>
<evidence type="ECO:0000313" key="2">
    <source>
        <dbReference type="EMBL" id="NDL59947.1"/>
    </source>
</evidence>
<comment type="caution">
    <text evidence="2">The sequence shown here is derived from an EMBL/GenBank/DDBJ whole genome shotgun (WGS) entry which is preliminary data.</text>
</comment>
<feature type="domain" description="Integron-associated effector binding protein" evidence="1">
    <location>
        <begin position="11"/>
        <end position="123"/>
    </location>
</feature>
<proteinExistence type="predicted"/>
<dbReference type="RefSeq" id="WP_162452657.1">
    <property type="nucleotide sequence ID" value="NZ_WLZY01000009.1"/>
</dbReference>
<dbReference type="InterPro" id="IPR029441">
    <property type="entry name" value="Cass2"/>
</dbReference>
<dbReference type="AlphaFoldDB" id="A0A7K3MAA3"/>
<dbReference type="InterPro" id="IPR053182">
    <property type="entry name" value="YobU-like_regulator"/>
</dbReference>
<dbReference type="EMBL" id="WLZY01000009">
    <property type="protein sequence ID" value="NDL59947.1"/>
    <property type="molecule type" value="Genomic_DNA"/>
</dbReference>
<dbReference type="Pfam" id="PF14526">
    <property type="entry name" value="Cass2"/>
    <property type="match status" value="1"/>
</dbReference>
<evidence type="ECO:0000259" key="1">
    <source>
        <dbReference type="Pfam" id="PF14526"/>
    </source>
</evidence>
<protein>
    <recommendedName>
        <fullName evidence="1">Integron-associated effector binding protein domain-containing protein</fullName>
    </recommendedName>
</protein>
<reference evidence="2 3" key="1">
    <citation type="submission" date="2019-11" db="EMBL/GenBank/DDBJ databases">
        <authorList>
            <person name="Li X.-J."/>
            <person name="Feng X.-M."/>
        </authorList>
    </citation>
    <scope>NUCLEOTIDE SEQUENCE [LARGE SCALE GENOMIC DNA]</scope>
    <source>
        <strain evidence="2 3">XMNu-373</strain>
    </source>
</reference>
<dbReference type="InterPro" id="IPR011256">
    <property type="entry name" value="Reg_factor_effector_dom_sf"/>
</dbReference>
<sequence>MTITPRQFRAETFTVLGDGIRTNGAASAADIPALWKKVLTDDALSAVPGRLADDVYAVYTNLEHAGRSREGWFTFIIGVAVDPSTIIPEGMTMTSVPASERLEFAVPDRDPARVLEAWKAAWDYDDARKTFICEYERYGADGSVSVNLGVN</sequence>
<gene>
    <name evidence="2" type="ORF">F7O44_22995</name>
</gene>
<dbReference type="Gene3D" id="3.20.80.10">
    <property type="entry name" value="Regulatory factor, effector binding domain"/>
    <property type="match status" value="1"/>
</dbReference>
<dbReference type="PANTHER" id="PTHR36444">
    <property type="entry name" value="TRANSCRIPTIONAL REGULATOR PROTEIN YOBU-RELATED"/>
    <property type="match status" value="1"/>
</dbReference>
<name>A0A7K3MAA3_9ACTN</name>
<dbReference type="Proteomes" id="UP000460435">
    <property type="component" value="Unassembled WGS sequence"/>
</dbReference>
<accession>A0A7K3MAA3</accession>